<protein>
    <recommendedName>
        <fullName evidence="3">JAB domain-containing protein</fullName>
    </recommendedName>
</protein>
<keyword evidence="2" id="KW-1185">Reference proteome</keyword>
<dbReference type="SUPFAM" id="SSF102712">
    <property type="entry name" value="JAB1/MPN domain"/>
    <property type="match status" value="1"/>
</dbReference>
<dbReference type="EMBL" id="NIOJ01000083">
    <property type="protein sequence ID" value="PNT94935.1"/>
    <property type="molecule type" value="Genomic_DNA"/>
</dbReference>
<accession>A0A2K2F6Y0</accession>
<dbReference type="Gene3D" id="3.40.140.10">
    <property type="entry name" value="Cytidine Deaminase, domain 2"/>
    <property type="match status" value="1"/>
</dbReference>
<gene>
    <name evidence="1" type="ORF">CDQ84_18045</name>
</gene>
<dbReference type="Proteomes" id="UP000236151">
    <property type="component" value="Unassembled WGS sequence"/>
</dbReference>
<evidence type="ECO:0000313" key="2">
    <source>
        <dbReference type="Proteomes" id="UP000236151"/>
    </source>
</evidence>
<dbReference type="RefSeq" id="WP_103083133.1">
    <property type="nucleotide sequence ID" value="NZ_CP021850.1"/>
</dbReference>
<dbReference type="OrthoDB" id="2472117at2"/>
<dbReference type="AlphaFoldDB" id="A0A2K2F6Y0"/>
<dbReference type="KEGG" id="cthd:CDO33_02625"/>
<organism evidence="1 2">
    <name type="scientific">Clostridium thermosuccinogenes</name>
    <dbReference type="NCBI Taxonomy" id="84032"/>
    <lineage>
        <taxon>Bacteria</taxon>
        <taxon>Bacillati</taxon>
        <taxon>Bacillota</taxon>
        <taxon>Clostridia</taxon>
        <taxon>Eubacteriales</taxon>
        <taxon>Clostridiaceae</taxon>
        <taxon>Clostridium</taxon>
    </lineage>
</organism>
<proteinExistence type="predicted"/>
<sequence length="166" mass="18881">MKLWRNFYQNKFRILKPTLIVKKSVYDFIIKTTKESPDVETGGILMGHDKEPLTVHVTHASLPGPNAFHSATKFVRDTEYCSKILLEHYNNFGVDYVGEWHSHIVPLHGMSTGDYLTVGSIMNDPDYKFNAFAVIVAVLKKDEVNLIGYVSSNRYIQNVGITIEDD</sequence>
<name>A0A2K2F6Y0_9CLOT</name>
<evidence type="ECO:0008006" key="3">
    <source>
        <dbReference type="Google" id="ProtNLM"/>
    </source>
</evidence>
<comment type="caution">
    <text evidence="1">The sequence shown here is derived from an EMBL/GenBank/DDBJ whole genome shotgun (WGS) entry which is preliminary data.</text>
</comment>
<evidence type="ECO:0000313" key="1">
    <source>
        <dbReference type="EMBL" id="PNT94935.1"/>
    </source>
</evidence>
<reference evidence="1 2" key="1">
    <citation type="submission" date="2017-06" db="EMBL/GenBank/DDBJ databases">
        <title>Investigating the central metabolism of Clostridium thermosuccinogenes.</title>
        <authorList>
            <person name="Koendjbiharie J.G."/>
            <person name="van Kranenburg R."/>
        </authorList>
    </citation>
    <scope>NUCLEOTIDE SEQUENCE [LARGE SCALE GENOMIC DNA]</scope>
    <source>
        <strain evidence="1 2">DSM 5806</strain>
    </source>
</reference>